<feature type="compositionally biased region" description="Acidic residues" evidence="1">
    <location>
        <begin position="506"/>
        <end position="515"/>
    </location>
</feature>
<feature type="region of interest" description="Disordered" evidence="1">
    <location>
        <begin position="1208"/>
        <end position="1329"/>
    </location>
</feature>
<feature type="compositionally biased region" description="Polar residues" evidence="1">
    <location>
        <begin position="1405"/>
        <end position="1417"/>
    </location>
</feature>
<proteinExistence type="predicted"/>
<name>A0A267EQY8_9PLAT</name>
<feature type="region of interest" description="Disordered" evidence="1">
    <location>
        <begin position="502"/>
        <end position="568"/>
    </location>
</feature>
<dbReference type="Proteomes" id="UP000215902">
    <property type="component" value="Unassembled WGS sequence"/>
</dbReference>
<comment type="caution">
    <text evidence="2">The sequence shown here is derived from an EMBL/GenBank/DDBJ whole genome shotgun (WGS) entry which is preliminary data.</text>
</comment>
<feature type="region of interest" description="Disordered" evidence="1">
    <location>
        <begin position="1644"/>
        <end position="1785"/>
    </location>
</feature>
<evidence type="ECO:0000313" key="3">
    <source>
        <dbReference type="Proteomes" id="UP000215902"/>
    </source>
</evidence>
<feature type="compositionally biased region" description="Polar residues" evidence="1">
    <location>
        <begin position="1227"/>
        <end position="1256"/>
    </location>
</feature>
<feature type="non-terminal residue" evidence="2">
    <location>
        <position position="1"/>
    </location>
</feature>
<evidence type="ECO:0000256" key="1">
    <source>
        <dbReference type="SAM" id="MobiDB-lite"/>
    </source>
</evidence>
<reference evidence="2 3" key="1">
    <citation type="submission" date="2017-06" db="EMBL/GenBank/DDBJ databases">
        <title>A platform for efficient transgenesis in Macrostomum lignano, a flatworm model organism for stem cell research.</title>
        <authorList>
            <person name="Berezikov E."/>
        </authorList>
    </citation>
    <scope>NUCLEOTIDE SEQUENCE [LARGE SCALE GENOMIC DNA]</scope>
    <source>
        <strain evidence="2">DV1</strain>
        <tissue evidence="2">Whole organism</tissue>
    </source>
</reference>
<feature type="compositionally biased region" description="Basic residues" evidence="1">
    <location>
        <begin position="1658"/>
        <end position="1673"/>
    </location>
</feature>
<feature type="region of interest" description="Disordered" evidence="1">
    <location>
        <begin position="761"/>
        <end position="785"/>
    </location>
</feature>
<gene>
    <name evidence="2" type="ORF">BOX15_Mlig006135g1</name>
</gene>
<feature type="compositionally biased region" description="Basic and acidic residues" evidence="1">
    <location>
        <begin position="1505"/>
        <end position="1517"/>
    </location>
</feature>
<feature type="compositionally biased region" description="Low complexity" evidence="1">
    <location>
        <begin position="1644"/>
        <end position="1653"/>
    </location>
</feature>
<feature type="compositionally biased region" description="Basic and acidic residues" evidence="1">
    <location>
        <begin position="538"/>
        <end position="549"/>
    </location>
</feature>
<feature type="region of interest" description="Disordered" evidence="1">
    <location>
        <begin position="808"/>
        <end position="839"/>
    </location>
</feature>
<feature type="region of interest" description="Disordered" evidence="1">
    <location>
        <begin position="49"/>
        <end position="83"/>
    </location>
</feature>
<feature type="compositionally biased region" description="Low complexity" evidence="1">
    <location>
        <begin position="550"/>
        <end position="566"/>
    </location>
</feature>
<feature type="compositionally biased region" description="Low complexity" evidence="1">
    <location>
        <begin position="1699"/>
        <end position="1708"/>
    </location>
</feature>
<feature type="compositionally biased region" description="Polar residues" evidence="1">
    <location>
        <begin position="518"/>
        <end position="534"/>
    </location>
</feature>
<accession>A0A267EQY8</accession>
<feature type="compositionally biased region" description="Polar residues" evidence="1">
    <location>
        <begin position="1454"/>
        <end position="1471"/>
    </location>
</feature>
<feature type="region of interest" description="Disordered" evidence="1">
    <location>
        <begin position="1105"/>
        <end position="1136"/>
    </location>
</feature>
<feature type="compositionally biased region" description="Low complexity" evidence="1">
    <location>
        <begin position="1674"/>
        <end position="1691"/>
    </location>
</feature>
<feature type="compositionally biased region" description="Polar residues" evidence="1">
    <location>
        <begin position="1709"/>
        <end position="1731"/>
    </location>
</feature>
<feature type="region of interest" description="Disordered" evidence="1">
    <location>
        <begin position="1080"/>
        <end position="1099"/>
    </location>
</feature>
<organism evidence="2 3">
    <name type="scientific">Macrostomum lignano</name>
    <dbReference type="NCBI Taxonomy" id="282301"/>
    <lineage>
        <taxon>Eukaryota</taxon>
        <taxon>Metazoa</taxon>
        <taxon>Spiralia</taxon>
        <taxon>Lophotrochozoa</taxon>
        <taxon>Platyhelminthes</taxon>
        <taxon>Rhabditophora</taxon>
        <taxon>Macrostomorpha</taxon>
        <taxon>Macrostomida</taxon>
        <taxon>Macrostomidae</taxon>
        <taxon>Macrostomum</taxon>
    </lineage>
</organism>
<feature type="compositionally biased region" description="Polar residues" evidence="1">
    <location>
        <begin position="1425"/>
        <end position="1440"/>
    </location>
</feature>
<feature type="compositionally biased region" description="Basic residues" evidence="1">
    <location>
        <begin position="1480"/>
        <end position="1491"/>
    </location>
</feature>
<feature type="region of interest" description="Disordered" evidence="1">
    <location>
        <begin position="1353"/>
        <end position="1518"/>
    </location>
</feature>
<evidence type="ECO:0000313" key="2">
    <source>
        <dbReference type="EMBL" id="PAA63249.1"/>
    </source>
</evidence>
<feature type="compositionally biased region" description="Low complexity" evidence="1">
    <location>
        <begin position="1763"/>
        <end position="1772"/>
    </location>
</feature>
<dbReference type="EMBL" id="NIVC01001861">
    <property type="protein sequence ID" value="PAA63249.1"/>
    <property type="molecule type" value="Genomic_DNA"/>
</dbReference>
<keyword evidence="3" id="KW-1185">Reference proteome</keyword>
<feature type="compositionally biased region" description="Basic and acidic residues" evidence="1">
    <location>
        <begin position="1297"/>
        <end position="1308"/>
    </location>
</feature>
<protein>
    <submittedName>
        <fullName evidence="2">Uncharacterized protein</fullName>
    </submittedName>
</protein>
<sequence>ISVSKVIIRLECFSTGGTACADSKDCLLYSKMIKDESIDEISIFKARRQPQQSAAEAVPAANDTSASEQEDSSTESQDRASLPTLACTDQQQQVEPAMAAPSTCSNGGDVMDDQKRYLTFSDIASGIDPEATPNQAKSVVRSETIELESSLDLDRYPGLSGVGSGSKSGMLLKDAIMRCRRESGAKVLRQEEISSLGIVRRRVEHTYRSSFQLPDASIVAVTHREVYHSTDPEVEVIVTLAQAAPSGGLKTKIGDDISVSELARENRWASLMLSSDGYYDDQLCMMLLGCHRSGPAHQEETVVEPNSSAAAEAQADPNVVDTTLASEISLPHPFEYQSMYDGDKARNVDEDGEVVDPVDREALVRRILADIDASYRCGSCDSIRPDNRPSAVEIGEFSVGRVGDRARVMSASMDHLAVTETRSRRRMLASSERSHVAESDSNLAAKVAAEKTSANTCQLSNASSSSLGYDSHSSVYSSVSRVSRKLSMSDRVYLEVLSDESQLVSDAEENGDDEESINRCQTQEFSLPPTSTFSAMVDEPHHQNREKIQEQQNNSQQQQQKQLQRLSRAEVLSMDSFETASEKTTEHTKDTVDTSVDQAFTASVYARRPSLSLPDSGELAPAAAPAIEQVDGPANKDYGAIVRQRAKKFESAAPRYGSRTAEERRSYQELQDTGAVAQTAQVHEAYIKQHEMQPAPGQFCLDVESDSQERFVYQRNQDLESKEIVDEITHSSRSDLSAIEHEAMMIKSSLKSAQTYRSRPNIIPSTLAGPTAANESAASVSKGEHRAQDDLTQILSANIGDSFAAKELSSVENASSVKREQLEPSMTPKTPEPSKQENLAPLALEDTEISEEKSSAAKGSTQATNIHHMIPTKKPILSSPVNKKSASTTSVADHRGQEDLIQIQHTSGTASGIEISIVENSEATEETQFSPSLSESVLVCPAAPNESISLSAATASQELRGQEDLTLHIPSTVCVENEMDKIRKSDELKLLSPSLPTSVRVRPTDPKFKGQENFIAGTQVLNATIKDENEADEGQFGCSSTFPVKAVSKIGSTSTFAVTKHRGQEDRMLRIPAAEISAEACEESGGNDKQFNPPDLLSSIRTNTAEQPNAISSSSSSQTDSDSETDEEASAYGEIPRQVALGQSLISTPLTTISEELPLSNQPKTLQPSESIAIVGRHSDLSKEPTVLIKPSAPLVRLEDMELACSSVGSQSDAGSGTEYVEDESFSKASSATFQLGRGSSVSTPEKSQSSNLTKTSDADTAPASKSLGKETQKKPSNKSRSFSGRNRIKKTTPSNKPEEARAAEHLQKSVTSQPVSKEQKPRASADDSLQCLEESFSMTLSATLQAGRFVTSHSTSNKTVAAGTEQKSVPVPKSSQLNSAAAATKTFDDSFQQTQKEEPKFCGSPSSTGKSRSFSNRIRVKKSTPGNNSDVKSTEQVQKLVSVPGSNELKASATPSIEESCNSTKSQGDQNLAAERPSKKAIKSSFRSKKTTGSVSPTSPLVEDDGKKADQQKPEHQMNSIVPIEDNIEALSFSQFASLMLQSHSDIAIESSNSLQLQCQQPSLHRSPCNSACAMNDSLKQPELIAFATSTSALKQNIRNSHVGSVNCTADIASVEALSFAPKRPLRLCSHMEPSVLPIATPSPAAAAATSPTPQPRRSKFSRRRQSQKKLSKTSSPSSSPSVERSSTLPTPSPSSPKSPSSTLSSSWPVTQDDSKPESNQQQTPVYSRQETGEFYLRTSDGEENTGVEDDTRSSAVGAAVTPLSSLTPASSPTPSPSLPSPTASLALSTILCRLRQMNRKKMTWHPSVTANCQMLDPLRQAPTSR</sequence>